<proteinExistence type="predicted"/>
<dbReference type="InterPro" id="IPR010530">
    <property type="entry name" value="B12D"/>
</dbReference>
<gene>
    <name evidence="1" type="ORF">P43SY_006566</name>
</gene>
<dbReference type="Pfam" id="PF06522">
    <property type="entry name" value="B12D"/>
    <property type="match status" value="1"/>
</dbReference>
<dbReference type="Proteomes" id="UP001209570">
    <property type="component" value="Unassembled WGS sequence"/>
</dbReference>
<dbReference type="EMBL" id="JAKCXM010000624">
    <property type="protein sequence ID" value="KAJ0392505.1"/>
    <property type="molecule type" value="Genomic_DNA"/>
</dbReference>
<organism evidence="1 2">
    <name type="scientific">Pythium insidiosum</name>
    <name type="common">Pythiosis disease agent</name>
    <dbReference type="NCBI Taxonomy" id="114742"/>
    <lineage>
        <taxon>Eukaryota</taxon>
        <taxon>Sar</taxon>
        <taxon>Stramenopiles</taxon>
        <taxon>Oomycota</taxon>
        <taxon>Peronosporomycetes</taxon>
        <taxon>Pythiales</taxon>
        <taxon>Pythiaceae</taxon>
        <taxon>Pythium</taxon>
    </lineage>
</organism>
<accession>A0AAD5LB33</accession>
<reference evidence="1" key="1">
    <citation type="submission" date="2021-12" db="EMBL/GenBank/DDBJ databases">
        <title>Prjna785345.</title>
        <authorList>
            <person name="Rujirawat T."/>
            <person name="Krajaejun T."/>
        </authorList>
    </citation>
    <scope>NUCLEOTIDE SEQUENCE</scope>
    <source>
        <strain evidence="1">Pi057C3</strain>
    </source>
</reference>
<name>A0AAD5LB33_PYTIN</name>
<dbReference type="AlphaFoldDB" id="A0AAD5LB33"/>
<evidence type="ECO:0000313" key="2">
    <source>
        <dbReference type="Proteomes" id="UP001209570"/>
    </source>
</evidence>
<sequence length="86" mass="9597">MASRAAAKSSKWLSDPSTYPLLACIAAGSVMCLTVGTRHLTKSPDVKWNREVRKNPELSLRDRSDWMSHRQGLKNLAENRVNASTK</sequence>
<comment type="caution">
    <text evidence="1">The sequence shown here is derived from an EMBL/GenBank/DDBJ whole genome shotgun (WGS) entry which is preliminary data.</text>
</comment>
<protein>
    <submittedName>
        <fullName evidence="1">Uncharacterized protein</fullName>
    </submittedName>
</protein>
<evidence type="ECO:0000313" key="1">
    <source>
        <dbReference type="EMBL" id="KAJ0392505.1"/>
    </source>
</evidence>
<keyword evidence="2" id="KW-1185">Reference proteome</keyword>